<protein>
    <recommendedName>
        <fullName evidence="7">Major facilitator superfamily domain-containing protein 3</fullName>
    </recommendedName>
</protein>
<keyword evidence="4 8" id="KW-0812">Transmembrane</keyword>
<feature type="transmembrane region" description="Helical" evidence="8">
    <location>
        <begin position="249"/>
        <end position="274"/>
    </location>
</feature>
<dbReference type="CDD" id="cd17485">
    <property type="entry name" value="MFS_MFSD3"/>
    <property type="match status" value="1"/>
</dbReference>
<dbReference type="EnsemblMetazoa" id="CapteT137050">
    <property type="protein sequence ID" value="CapteP137050"/>
    <property type="gene ID" value="CapteG137050"/>
</dbReference>
<evidence type="ECO:0000256" key="7">
    <source>
        <dbReference type="ARBA" id="ARBA00069953"/>
    </source>
</evidence>
<evidence type="ECO:0000313" key="10">
    <source>
        <dbReference type="EMBL" id="ELU11593.1"/>
    </source>
</evidence>
<feature type="transmembrane region" description="Helical" evidence="8">
    <location>
        <begin position="97"/>
        <end position="115"/>
    </location>
</feature>
<evidence type="ECO:0000256" key="4">
    <source>
        <dbReference type="ARBA" id="ARBA00022692"/>
    </source>
</evidence>
<evidence type="ECO:0000256" key="8">
    <source>
        <dbReference type="SAM" id="Phobius"/>
    </source>
</evidence>
<feature type="signal peptide" evidence="9">
    <location>
        <begin position="1"/>
        <end position="19"/>
    </location>
</feature>
<dbReference type="Gene3D" id="1.20.1250.20">
    <property type="entry name" value="MFS general substrate transporter like domains"/>
    <property type="match status" value="1"/>
</dbReference>
<keyword evidence="9" id="KW-0732">Signal</keyword>
<keyword evidence="5 8" id="KW-1133">Transmembrane helix</keyword>
<evidence type="ECO:0000256" key="3">
    <source>
        <dbReference type="ARBA" id="ARBA00022448"/>
    </source>
</evidence>
<feature type="transmembrane region" description="Helical" evidence="8">
    <location>
        <begin position="353"/>
        <end position="378"/>
    </location>
</feature>
<dbReference type="GO" id="GO:0022857">
    <property type="term" value="F:transmembrane transporter activity"/>
    <property type="evidence" value="ECO:0007669"/>
    <property type="project" value="InterPro"/>
</dbReference>
<feature type="chain" id="PRO_5008788514" description="Major facilitator superfamily domain-containing protein 3" evidence="9">
    <location>
        <begin position="20"/>
        <end position="431"/>
    </location>
</feature>
<gene>
    <name evidence="10" type="ORF">CAPTEDRAFT_137050</name>
</gene>
<dbReference type="HOGENOM" id="CLU_029352_2_1_1"/>
<feature type="transmembrane region" description="Helical" evidence="8">
    <location>
        <begin position="160"/>
        <end position="180"/>
    </location>
</feature>
<dbReference type="Proteomes" id="UP000014760">
    <property type="component" value="Unassembled WGS sequence"/>
</dbReference>
<evidence type="ECO:0000256" key="9">
    <source>
        <dbReference type="SAM" id="SignalP"/>
    </source>
</evidence>
<keyword evidence="6 8" id="KW-0472">Membrane</keyword>
<evidence type="ECO:0000313" key="12">
    <source>
        <dbReference type="Proteomes" id="UP000014760"/>
    </source>
</evidence>
<feature type="transmembrane region" description="Helical" evidence="8">
    <location>
        <begin position="286"/>
        <end position="309"/>
    </location>
</feature>
<keyword evidence="3" id="KW-0813">Transport</keyword>
<evidence type="ECO:0000313" key="11">
    <source>
        <dbReference type="EnsemblMetazoa" id="CapteP137050"/>
    </source>
</evidence>
<dbReference type="InterPro" id="IPR004752">
    <property type="entry name" value="AmpG_permease/AT-1"/>
</dbReference>
<evidence type="ECO:0000256" key="2">
    <source>
        <dbReference type="ARBA" id="ARBA00008335"/>
    </source>
</evidence>
<dbReference type="EMBL" id="KB296584">
    <property type="protein sequence ID" value="ELU11593.1"/>
    <property type="molecule type" value="Genomic_DNA"/>
</dbReference>
<dbReference type="InterPro" id="IPR011701">
    <property type="entry name" value="MFS"/>
</dbReference>
<dbReference type="OMA" id="PFYVDMG"/>
<evidence type="ECO:0000256" key="5">
    <source>
        <dbReference type="ARBA" id="ARBA00022989"/>
    </source>
</evidence>
<accession>R7UYE9</accession>
<feature type="transmembrane region" description="Helical" evidence="8">
    <location>
        <begin position="384"/>
        <end position="401"/>
    </location>
</feature>
<dbReference type="STRING" id="283909.R7UYE9"/>
<dbReference type="GO" id="GO:0016020">
    <property type="term" value="C:membrane"/>
    <property type="evidence" value="ECO:0007669"/>
    <property type="project" value="UniProtKB-SubCell"/>
</dbReference>
<organism evidence="10">
    <name type="scientific">Capitella teleta</name>
    <name type="common">Polychaete worm</name>
    <dbReference type="NCBI Taxonomy" id="283909"/>
    <lineage>
        <taxon>Eukaryota</taxon>
        <taxon>Metazoa</taxon>
        <taxon>Spiralia</taxon>
        <taxon>Lophotrochozoa</taxon>
        <taxon>Annelida</taxon>
        <taxon>Polychaeta</taxon>
        <taxon>Sedentaria</taxon>
        <taxon>Scolecida</taxon>
        <taxon>Capitellidae</taxon>
        <taxon>Capitella</taxon>
    </lineage>
</organism>
<dbReference type="EMBL" id="AMQN01005688">
    <property type="status" value="NOT_ANNOTATED_CDS"/>
    <property type="molecule type" value="Genomic_DNA"/>
</dbReference>
<name>R7UYE9_CAPTE</name>
<reference evidence="12" key="1">
    <citation type="submission" date="2012-12" db="EMBL/GenBank/DDBJ databases">
        <authorList>
            <person name="Hellsten U."/>
            <person name="Grimwood J."/>
            <person name="Chapman J.A."/>
            <person name="Shapiro H."/>
            <person name="Aerts A."/>
            <person name="Otillar R.P."/>
            <person name="Terry A.Y."/>
            <person name="Boore J.L."/>
            <person name="Simakov O."/>
            <person name="Marletaz F."/>
            <person name="Cho S.-J."/>
            <person name="Edsinger-Gonzales E."/>
            <person name="Havlak P."/>
            <person name="Kuo D.-H."/>
            <person name="Larsson T."/>
            <person name="Lv J."/>
            <person name="Arendt D."/>
            <person name="Savage R."/>
            <person name="Osoegawa K."/>
            <person name="de Jong P."/>
            <person name="Lindberg D.R."/>
            <person name="Seaver E.C."/>
            <person name="Weisblat D.A."/>
            <person name="Putnam N.H."/>
            <person name="Grigoriev I.V."/>
            <person name="Rokhsar D.S."/>
        </authorList>
    </citation>
    <scope>NUCLEOTIDE SEQUENCE</scope>
    <source>
        <strain evidence="12">I ESC-2004</strain>
    </source>
</reference>
<proteinExistence type="inferred from homology"/>
<feature type="transmembrane region" description="Helical" evidence="8">
    <location>
        <begin position="315"/>
        <end position="341"/>
    </location>
</feature>
<comment type="similarity">
    <text evidence="2">Belongs to the major facilitator superfamily.</text>
</comment>
<dbReference type="AlphaFoldDB" id="R7UYE9"/>
<dbReference type="FunFam" id="1.20.1250.20:FF:000176">
    <property type="entry name" value="Major facilitator superfamily domain containing 3"/>
    <property type="match status" value="1"/>
</dbReference>
<comment type="subcellular location">
    <subcellularLocation>
        <location evidence="1">Membrane</location>
        <topology evidence="1">Multi-pass membrane protein</topology>
    </subcellularLocation>
</comment>
<dbReference type="InterPro" id="IPR036259">
    <property type="entry name" value="MFS_trans_sf"/>
</dbReference>
<reference evidence="11" key="3">
    <citation type="submission" date="2015-06" db="UniProtKB">
        <authorList>
            <consortium name="EnsemblMetazoa"/>
        </authorList>
    </citation>
    <scope>IDENTIFICATION</scope>
</reference>
<dbReference type="PANTHER" id="PTHR12778">
    <property type="entry name" value="SOLUTE CARRIER FAMILY 33 ACETYL-COA TRANSPORTER -RELATED"/>
    <property type="match status" value="1"/>
</dbReference>
<feature type="transmembrane region" description="Helical" evidence="8">
    <location>
        <begin position="72"/>
        <end position="90"/>
    </location>
</feature>
<reference evidence="10 12" key="2">
    <citation type="journal article" date="2013" name="Nature">
        <title>Insights into bilaterian evolution from three spiralian genomes.</title>
        <authorList>
            <person name="Simakov O."/>
            <person name="Marletaz F."/>
            <person name="Cho S.J."/>
            <person name="Edsinger-Gonzales E."/>
            <person name="Havlak P."/>
            <person name="Hellsten U."/>
            <person name="Kuo D.H."/>
            <person name="Larsson T."/>
            <person name="Lv J."/>
            <person name="Arendt D."/>
            <person name="Savage R."/>
            <person name="Osoegawa K."/>
            <person name="de Jong P."/>
            <person name="Grimwood J."/>
            <person name="Chapman J.A."/>
            <person name="Shapiro H."/>
            <person name="Aerts A."/>
            <person name="Otillar R.P."/>
            <person name="Terry A.Y."/>
            <person name="Boore J.L."/>
            <person name="Grigoriev I.V."/>
            <person name="Lindberg D.R."/>
            <person name="Seaver E.C."/>
            <person name="Weisblat D.A."/>
            <person name="Putnam N.H."/>
            <person name="Rokhsar D.S."/>
        </authorList>
    </citation>
    <scope>NUCLEOTIDE SEQUENCE</scope>
    <source>
        <strain evidence="10 12">I ESC-2004</strain>
    </source>
</reference>
<evidence type="ECO:0000256" key="1">
    <source>
        <dbReference type="ARBA" id="ARBA00004141"/>
    </source>
</evidence>
<evidence type="ECO:0000256" key="6">
    <source>
        <dbReference type="ARBA" id="ARBA00023136"/>
    </source>
</evidence>
<dbReference type="Pfam" id="PF07690">
    <property type="entry name" value="MFS_1"/>
    <property type="match status" value="1"/>
</dbReference>
<dbReference type="PANTHER" id="PTHR12778:SF10">
    <property type="entry name" value="MAJOR FACILITATOR SUPERFAMILY DOMAIN-CONTAINING PROTEIN 3"/>
    <property type="match status" value="1"/>
</dbReference>
<sequence>MPVFSKKILLLLFLYFVQGLPYGFQTQFLPIHLRSLGHELTNVTLLRLLHAPWFCKSIWAPLVDHYSTKRRWLLASISGLCLLCLAGCFMPFNDLRLLCFFLFVMNLFVSTQDIAVDALAVSLLQTGELGSGNTAQVVGYKLGSIFGGGVLLSLMETGGWFSLFGTLAMLYLEAFMFVFISPSFEDAPIGGTKNSSRFPIIVRTIADLIAVPGTRWMVVFVLIYKLGEQGALGMLPLYMVDKRVPNADIAMWSGIIGQSISIFGSLLGGWFITYHKLPVDFLLRQFCLLRLLPLGALLLVVFSSSVHILHGDILLYLGTGAMMLLLLLGGMVTTATFTFMMQCSRLAPPHLQATHYTMLATLEVFGKLIFMTLSGWLVDRLGFPFMYLVFSILTLVTMFWFRWCPSDFLEEQDLESDSDYNYDKTYKEKCE</sequence>
<dbReference type="SUPFAM" id="SSF103473">
    <property type="entry name" value="MFS general substrate transporter"/>
    <property type="match status" value="1"/>
</dbReference>
<keyword evidence="12" id="KW-1185">Reference proteome</keyword>
<dbReference type="OrthoDB" id="6415790at2759"/>